<evidence type="ECO:0000256" key="6">
    <source>
        <dbReference type="PROSITE-ProRule" id="PRU00169"/>
    </source>
</evidence>
<dbReference type="Proteomes" id="UP000830055">
    <property type="component" value="Chromosome"/>
</dbReference>
<dbReference type="InterPro" id="IPR003594">
    <property type="entry name" value="HATPase_dom"/>
</dbReference>
<evidence type="ECO:0000259" key="8">
    <source>
        <dbReference type="PROSITE" id="PS50109"/>
    </source>
</evidence>
<dbReference type="InterPro" id="IPR005467">
    <property type="entry name" value="His_kinase_dom"/>
</dbReference>
<dbReference type="RefSeq" id="WP_354005658.1">
    <property type="nucleotide sequence ID" value="NZ_AP025516.1"/>
</dbReference>
<evidence type="ECO:0000256" key="7">
    <source>
        <dbReference type="SAM" id="Coils"/>
    </source>
</evidence>
<feature type="coiled-coil region" evidence="7">
    <location>
        <begin position="1"/>
        <end position="35"/>
    </location>
</feature>
<keyword evidence="7" id="KW-0175">Coiled coil</keyword>
<dbReference type="PROSITE" id="PS50112">
    <property type="entry name" value="PAS"/>
    <property type="match status" value="3"/>
</dbReference>
<feature type="domain" description="PAC" evidence="11">
    <location>
        <begin position="932"/>
        <end position="984"/>
    </location>
</feature>
<dbReference type="InterPro" id="IPR011006">
    <property type="entry name" value="CheY-like_superfamily"/>
</dbReference>
<feature type="domain" description="PAS" evidence="10">
    <location>
        <begin position="481"/>
        <end position="551"/>
    </location>
</feature>
<dbReference type="InterPro" id="IPR036890">
    <property type="entry name" value="HATPase_C_sf"/>
</dbReference>
<dbReference type="InterPro" id="IPR003661">
    <property type="entry name" value="HisK_dim/P_dom"/>
</dbReference>
<name>A0ABN6MBK9_9BACT</name>
<dbReference type="EC" id="2.7.13.3" evidence="2"/>
<dbReference type="InterPro" id="IPR000014">
    <property type="entry name" value="PAS"/>
</dbReference>
<feature type="domain" description="PAS" evidence="10">
    <location>
        <begin position="350"/>
        <end position="423"/>
    </location>
</feature>
<dbReference type="NCBIfam" id="TIGR00229">
    <property type="entry name" value="sensory_box"/>
    <property type="match status" value="4"/>
</dbReference>
<accession>A0ABN6MBK9</accession>
<dbReference type="InterPro" id="IPR013655">
    <property type="entry name" value="PAS_fold_3"/>
</dbReference>
<dbReference type="InterPro" id="IPR003018">
    <property type="entry name" value="GAF"/>
</dbReference>
<keyword evidence="13" id="KW-1185">Reference proteome</keyword>
<dbReference type="Gene3D" id="1.10.287.130">
    <property type="match status" value="1"/>
</dbReference>
<dbReference type="Pfam" id="PF02518">
    <property type="entry name" value="HATPase_c"/>
    <property type="match status" value="1"/>
</dbReference>
<dbReference type="Gene3D" id="3.30.450.20">
    <property type="entry name" value="PAS domain"/>
    <property type="match status" value="6"/>
</dbReference>
<dbReference type="CDD" id="cd00130">
    <property type="entry name" value="PAS"/>
    <property type="match status" value="3"/>
</dbReference>
<evidence type="ECO:0000256" key="3">
    <source>
        <dbReference type="ARBA" id="ARBA00022553"/>
    </source>
</evidence>
<evidence type="ECO:0000259" key="9">
    <source>
        <dbReference type="PROSITE" id="PS50110"/>
    </source>
</evidence>
<dbReference type="SUPFAM" id="SSF47384">
    <property type="entry name" value="Homodimeric domain of signal transducing histidine kinase"/>
    <property type="match status" value="1"/>
</dbReference>
<organism evidence="12 13">
    <name type="scientific">Desulfofustis limnaeus</name>
    <dbReference type="NCBI Taxonomy" id="2740163"/>
    <lineage>
        <taxon>Bacteria</taxon>
        <taxon>Pseudomonadati</taxon>
        <taxon>Thermodesulfobacteriota</taxon>
        <taxon>Desulfobulbia</taxon>
        <taxon>Desulfobulbales</taxon>
        <taxon>Desulfocapsaceae</taxon>
        <taxon>Desulfofustis</taxon>
    </lineage>
</organism>
<dbReference type="InterPro" id="IPR052162">
    <property type="entry name" value="Sensor_kinase/Photoreceptor"/>
</dbReference>
<evidence type="ECO:0000256" key="2">
    <source>
        <dbReference type="ARBA" id="ARBA00012438"/>
    </source>
</evidence>
<evidence type="ECO:0000259" key="10">
    <source>
        <dbReference type="PROSITE" id="PS50112"/>
    </source>
</evidence>
<feature type="domain" description="PAC" evidence="11">
    <location>
        <begin position="300"/>
        <end position="349"/>
    </location>
</feature>
<dbReference type="SUPFAM" id="SSF55874">
    <property type="entry name" value="ATPase domain of HSP90 chaperone/DNA topoisomerase II/histidine kinase"/>
    <property type="match status" value="1"/>
</dbReference>
<keyword evidence="3 6" id="KW-0597">Phosphoprotein</keyword>
<proteinExistence type="predicted"/>
<evidence type="ECO:0000256" key="4">
    <source>
        <dbReference type="ARBA" id="ARBA00022679"/>
    </source>
</evidence>
<dbReference type="SUPFAM" id="SSF55781">
    <property type="entry name" value="GAF domain-like"/>
    <property type="match status" value="1"/>
</dbReference>
<dbReference type="PANTHER" id="PTHR43304">
    <property type="entry name" value="PHYTOCHROME-LIKE PROTEIN CPH1"/>
    <property type="match status" value="1"/>
</dbReference>
<dbReference type="EMBL" id="AP025516">
    <property type="protein sequence ID" value="BDD89226.1"/>
    <property type="molecule type" value="Genomic_DNA"/>
</dbReference>
<dbReference type="InterPro" id="IPR029016">
    <property type="entry name" value="GAF-like_dom_sf"/>
</dbReference>
<evidence type="ECO:0000259" key="11">
    <source>
        <dbReference type="PROSITE" id="PS50113"/>
    </source>
</evidence>
<evidence type="ECO:0000256" key="5">
    <source>
        <dbReference type="ARBA" id="ARBA00022777"/>
    </source>
</evidence>
<dbReference type="Pfam" id="PF00512">
    <property type="entry name" value="HisKA"/>
    <property type="match status" value="1"/>
</dbReference>
<feature type="modified residue" description="4-aspartylphosphate" evidence="6">
    <location>
        <position position="1293"/>
    </location>
</feature>
<dbReference type="PROSITE" id="PS50110">
    <property type="entry name" value="RESPONSE_REGULATORY"/>
    <property type="match status" value="1"/>
</dbReference>
<dbReference type="Pfam" id="PF00989">
    <property type="entry name" value="PAS"/>
    <property type="match status" value="1"/>
</dbReference>
<reference evidence="12 13" key="1">
    <citation type="submission" date="2022-01" db="EMBL/GenBank/DDBJ databases">
        <title>Desulfofustis limnae sp. nov., a novel mesophilic sulfate-reducing bacterium isolated from marsh soil.</title>
        <authorList>
            <person name="Watanabe M."/>
            <person name="Takahashi A."/>
            <person name="Kojima H."/>
            <person name="Fukui M."/>
        </authorList>
    </citation>
    <scope>NUCLEOTIDE SEQUENCE [LARGE SCALE GENOMIC DNA]</scope>
    <source>
        <strain evidence="12 13">PPLL</strain>
    </source>
</reference>
<evidence type="ECO:0000256" key="1">
    <source>
        <dbReference type="ARBA" id="ARBA00000085"/>
    </source>
</evidence>
<dbReference type="Pfam" id="PF00072">
    <property type="entry name" value="Response_reg"/>
    <property type="match status" value="1"/>
</dbReference>
<dbReference type="SUPFAM" id="SSF52172">
    <property type="entry name" value="CheY-like"/>
    <property type="match status" value="1"/>
</dbReference>
<feature type="domain" description="PAC" evidence="11">
    <location>
        <begin position="427"/>
        <end position="480"/>
    </location>
</feature>
<dbReference type="InterPro" id="IPR001610">
    <property type="entry name" value="PAC"/>
</dbReference>
<dbReference type="InterPro" id="IPR001789">
    <property type="entry name" value="Sig_transdc_resp-reg_receiver"/>
</dbReference>
<dbReference type="SMART" id="SM00086">
    <property type="entry name" value="PAC"/>
    <property type="match status" value="6"/>
</dbReference>
<dbReference type="InterPro" id="IPR004358">
    <property type="entry name" value="Sig_transdc_His_kin-like_C"/>
</dbReference>
<dbReference type="InterPro" id="IPR035965">
    <property type="entry name" value="PAS-like_dom_sf"/>
</dbReference>
<dbReference type="CDD" id="cd18773">
    <property type="entry name" value="PDC1_HK_sensor"/>
    <property type="match status" value="1"/>
</dbReference>
<feature type="domain" description="PAS" evidence="10">
    <location>
        <begin position="599"/>
        <end position="670"/>
    </location>
</feature>
<keyword evidence="4" id="KW-0808">Transferase</keyword>
<dbReference type="Gene3D" id="3.40.50.2300">
    <property type="match status" value="1"/>
</dbReference>
<gene>
    <name evidence="12" type="ORF">DPPLL_35910</name>
</gene>
<dbReference type="PROSITE" id="PS50113">
    <property type="entry name" value="PAC"/>
    <property type="match status" value="5"/>
</dbReference>
<dbReference type="PANTHER" id="PTHR43304:SF1">
    <property type="entry name" value="PAC DOMAIN-CONTAINING PROTEIN"/>
    <property type="match status" value="1"/>
</dbReference>
<dbReference type="SMART" id="SM00388">
    <property type="entry name" value="HisKA"/>
    <property type="match status" value="1"/>
</dbReference>
<dbReference type="Pfam" id="PF08447">
    <property type="entry name" value="PAS_3"/>
    <property type="match status" value="3"/>
</dbReference>
<dbReference type="SMART" id="SM00387">
    <property type="entry name" value="HATPase_c"/>
    <property type="match status" value="1"/>
</dbReference>
<dbReference type="InterPro" id="IPR036097">
    <property type="entry name" value="HisK_dim/P_sf"/>
</dbReference>
<feature type="domain" description="PAC" evidence="11">
    <location>
        <begin position="670"/>
        <end position="723"/>
    </location>
</feature>
<feature type="domain" description="PAC" evidence="11">
    <location>
        <begin position="802"/>
        <end position="853"/>
    </location>
</feature>
<dbReference type="PRINTS" id="PR00344">
    <property type="entry name" value="BCTRLSENSOR"/>
</dbReference>
<dbReference type="Pfam" id="PF01590">
    <property type="entry name" value="GAF"/>
    <property type="match status" value="1"/>
</dbReference>
<feature type="domain" description="Response regulatory" evidence="9">
    <location>
        <begin position="1242"/>
        <end position="1358"/>
    </location>
</feature>
<feature type="domain" description="Histidine kinase" evidence="8">
    <location>
        <begin position="997"/>
        <end position="1221"/>
    </location>
</feature>
<sequence>MNDKEPSYEELKHRLAEAEEKLRRLLADRAEARDTHRSGVDEQPACWENASRLNQILSAVRNVHKLIISEGNKQQLIDQACLSLVETLDYSKVFIGLFAATTDLRIVQMAAAGFDDDVGVLRAHLEAGARPHCLERILTEHQVLKKDDDLRFCRSCPLAEQHADDVVMSTTLRHGERLYGILSISQPKRVALQDKEQELFSELARDLAFALYKIDTIAALKDSERDLNRAQKLTHVGSWKIHLPSKMVLASREARVIYGYGLDDPEKAVTLGEIQMIPLPEYRPLLDTKLRELIHQGSPYNVEFRIKRVADGAIRHIHSVAEYDADKNVVLSTIQDITERKKIEEKIAWEHQRLRFILEGSRLATWEWDIRSNQTFFDPTWATLLGYTPEELAPHTYHTWRDLVHPDDLPLAEGLLVRCINGDRPDYQCEYRMKHKKGQWVWISDRGRVMTRDEKGLALRMFGTHADITERKKEEEAIRARERYLSTIIQATADGFWVVDKRGLICDVNEAYCRMSGYSRAELLGLSIGDLDAEETPEKTSVRTERIIANGWELFESIHRRKDGSRWPIEISVTWLDDGDGQFICFGRDLSERKNAEAQLQLQSLVLDQISDCVTVTDLDGIITYVNQAESVTSGFSREELIGASVEKYGENPDKGATQQQIIKKTIEQGSWRGEVVNYAADGQEIMMDCRAQVVYRDGEPIALCGIATDITEHKKADRLLQESEERFRDVVSSVPGAVYQFVQHADGSYEIPFLSRGAEQLFECSLEKAKDSRRLITEVHPDDQEYFWSAIKLSSRLLTQWTCTFRLVFEDGRIKWLRGIAQPKKMADGGVCWSGMVFDISQLKQAEDELNKHETLLQRIFEILPIGLWVADKDGTLVRSNPMGVKIWGAEPKVPINEYGIFKAWRLPGREPIGADDWALAKTIRTGAIIVDELLEIEAFDGKRKTILNYTAPVLDENGTLAGAIIVNLDISDRKQLEERLQQAEKMESVGRLAGGIAHDFNNMLGVILGYAELALTRAGDRDDRITSALRAIVEAAGRSADLTKQLLAFARKQTIAPKVIDLNQKVSNMFAMLRRLIGEDIEFSWQPGEHLAPLKIDPTQIDQILANLCVNARDAISGPGKIIIETGNVSIDEAYVQGYDEIPPGDYVLLSVSDNGCGMDTTTISHLFEPFFSTKEIGKGTGLGLATVYGIVKQNNGYITVYSEPGTGTTIKIYLPQLESSAPTTQERGKSSELLKGTETILLVEDESIVMEMTEILLQQMGYTVLCATSPPEAVEIAKQYDGSIHLLITDVIMPEMNGRELAHTLRSTYPDMKNLFMSGYTANVIAHHGVLDQGVHFLQKPFSMKDLAVKVRSVLEGTLQ</sequence>
<dbReference type="InterPro" id="IPR013767">
    <property type="entry name" value="PAS_fold"/>
</dbReference>
<dbReference type="CDD" id="cd00082">
    <property type="entry name" value="HisKA"/>
    <property type="match status" value="1"/>
</dbReference>
<evidence type="ECO:0000313" key="13">
    <source>
        <dbReference type="Proteomes" id="UP000830055"/>
    </source>
</evidence>
<dbReference type="Pfam" id="PF13426">
    <property type="entry name" value="PAS_9"/>
    <property type="match status" value="1"/>
</dbReference>
<evidence type="ECO:0000313" key="12">
    <source>
        <dbReference type="EMBL" id="BDD89226.1"/>
    </source>
</evidence>
<dbReference type="Gene3D" id="3.30.450.40">
    <property type="match status" value="1"/>
</dbReference>
<dbReference type="Gene3D" id="3.30.565.10">
    <property type="entry name" value="Histidine kinase-like ATPase, C-terminal domain"/>
    <property type="match status" value="1"/>
</dbReference>
<dbReference type="SMART" id="SM00448">
    <property type="entry name" value="REC"/>
    <property type="match status" value="1"/>
</dbReference>
<protein>
    <recommendedName>
        <fullName evidence="2">histidine kinase</fullName>
        <ecNumber evidence="2">2.7.13.3</ecNumber>
    </recommendedName>
</protein>
<comment type="catalytic activity">
    <reaction evidence="1">
        <text>ATP + protein L-histidine = ADP + protein N-phospho-L-histidine.</text>
        <dbReference type="EC" id="2.7.13.3"/>
    </reaction>
</comment>
<dbReference type="PROSITE" id="PS50109">
    <property type="entry name" value="HIS_KIN"/>
    <property type="match status" value="1"/>
</dbReference>
<keyword evidence="5" id="KW-0418">Kinase</keyword>
<dbReference type="InterPro" id="IPR000700">
    <property type="entry name" value="PAS-assoc_C"/>
</dbReference>
<dbReference type="SUPFAM" id="SSF55785">
    <property type="entry name" value="PYP-like sensor domain (PAS domain)"/>
    <property type="match status" value="6"/>
</dbReference>
<dbReference type="SMART" id="SM00091">
    <property type="entry name" value="PAS"/>
    <property type="match status" value="6"/>
</dbReference>